<keyword evidence="3 7" id="KW-0812">Transmembrane</keyword>
<feature type="transmembrane region" description="Helical" evidence="7">
    <location>
        <begin position="138"/>
        <end position="158"/>
    </location>
</feature>
<feature type="region of interest" description="Disordered" evidence="6">
    <location>
        <begin position="1"/>
        <end position="28"/>
    </location>
</feature>
<proteinExistence type="predicted"/>
<evidence type="ECO:0000313" key="10">
    <source>
        <dbReference type="Proteomes" id="UP001362899"/>
    </source>
</evidence>
<feature type="transmembrane region" description="Helical" evidence="7">
    <location>
        <begin position="231"/>
        <end position="248"/>
    </location>
</feature>
<dbReference type="InterPro" id="IPR011701">
    <property type="entry name" value="MFS"/>
</dbReference>
<evidence type="ECO:0000256" key="1">
    <source>
        <dbReference type="ARBA" id="ARBA00004141"/>
    </source>
</evidence>
<evidence type="ECO:0000256" key="4">
    <source>
        <dbReference type="ARBA" id="ARBA00022989"/>
    </source>
</evidence>
<sequence>MGIFGKKEDNNMSSLPSSQEDGKEETVPLNEYVVVPGRPFPETPGPREDYLVTFAEDDPERPINWSMTRRVIAKGIASICITFVSWGSSVIAPASPQIKERFHIGNVPAALCVSLYVVGFAVGPMIWGPGSELYGRKLMLVTGMCGFTMFAFACATAENFQTLVICRFFMGTFGCTTLVVGPSISADLFTVTQRGKAVSAVIFCLVCGPMVAPVVGAFITNSYLHWRWTQYITGIMGGLGIILMTFVYEETYPQIVLRGKAVKIRKETGNWAVSAPIESMELDTQEILHRTLLKPLRMMFVEPILLLISVYQGFVYAILYLCLEALPFIFEHYYHWDKSFPYLPYLGMLTGSIIVIVINLLFFDPLTASLIEKSGMDIYPESRLPLMMMCGIVFPIGIFLMCWSGAYHVQWIVPTIGAALLGFGLIGIFLSCLTYIIDCYLLVAASAIAANTFIRSSMAGAFPLFALAMFRNLGAQWAGTLLGCLAVLLAPAPYVFFFYGPTIRKKSKYAKGEDSIDREDLSLQVTADPATRRSMPDYEW</sequence>
<evidence type="ECO:0000256" key="7">
    <source>
        <dbReference type="SAM" id="Phobius"/>
    </source>
</evidence>
<evidence type="ECO:0000256" key="3">
    <source>
        <dbReference type="ARBA" id="ARBA00022692"/>
    </source>
</evidence>
<comment type="subcellular location">
    <subcellularLocation>
        <location evidence="1">Membrane</location>
        <topology evidence="1">Multi-pass membrane protein</topology>
    </subcellularLocation>
</comment>
<feature type="transmembrane region" description="Helical" evidence="7">
    <location>
        <begin position="412"/>
        <end position="433"/>
    </location>
</feature>
<keyword evidence="4 7" id="KW-1133">Transmembrane helix</keyword>
<evidence type="ECO:0000313" key="9">
    <source>
        <dbReference type="EMBL" id="GMM52913.1"/>
    </source>
</evidence>
<feature type="transmembrane region" description="Helical" evidence="7">
    <location>
        <begin position="384"/>
        <end position="406"/>
    </location>
</feature>
<dbReference type="PANTHER" id="PTHR23502:SF31">
    <property type="entry name" value="POLYAMINE TRANSPORTER 1"/>
    <property type="match status" value="1"/>
</dbReference>
<dbReference type="AlphaFoldDB" id="A0AAV5RP25"/>
<feature type="transmembrane region" description="Helical" evidence="7">
    <location>
        <begin position="477"/>
        <end position="499"/>
    </location>
</feature>
<keyword evidence="2" id="KW-0813">Transport</keyword>
<evidence type="ECO:0000259" key="8">
    <source>
        <dbReference type="PROSITE" id="PS50850"/>
    </source>
</evidence>
<dbReference type="GO" id="GO:0022857">
    <property type="term" value="F:transmembrane transporter activity"/>
    <property type="evidence" value="ECO:0007669"/>
    <property type="project" value="InterPro"/>
</dbReference>
<feature type="transmembrane region" description="Helical" evidence="7">
    <location>
        <begin position="104"/>
        <end position="126"/>
    </location>
</feature>
<dbReference type="SUPFAM" id="SSF103473">
    <property type="entry name" value="MFS general substrate transporter"/>
    <property type="match status" value="1"/>
</dbReference>
<feature type="compositionally biased region" description="Basic and acidic residues" evidence="6">
    <location>
        <begin position="1"/>
        <end position="10"/>
    </location>
</feature>
<dbReference type="InterPro" id="IPR036259">
    <property type="entry name" value="MFS_trans_sf"/>
</dbReference>
<evidence type="ECO:0000256" key="5">
    <source>
        <dbReference type="ARBA" id="ARBA00023136"/>
    </source>
</evidence>
<dbReference type="CDD" id="cd17323">
    <property type="entry name" value="MFS_Tpo1_MDR_like"/>
    <property type="match status" value="1"/>
</dbReference>
<feature type="transmembrane region" description="Helical" evidence="7">
    <location>
        <begin position="342"/>
        <end position="363"/>
    </location>
</feature>
<dbReference type="PROSITE" id="PS50850">
    <property type="entry name" value="MFS"/>
    <property type="match status" value="1"/>
</dbReference>
<feature type="transmembrane region" description="Helical" evidence="7">
    <location>
        <begin position="304"/>
        <end position="330"/>
    </location>
</feature>
<name>A0AAV5RP25_STABA</name>
<evidence type="ECO:0000256" key="6">
    <source>
        <dbReference type="SAM" id="MobiDB-lite"/>
    </source>
</evidence>
<keyword evidence="10" id="KW-1185">Reference proteome</keyword>
<reference evidence="9 10" key="1">
    <citation type="journal article" date="2023" name="Elife">
        <title>Identification of key yeast species and microbe-microbe interactions impacting larval growth of Drosophila in the wild.</title>
        <authorList>
            <person name="Mure A."/>
            <person name="Sugiura Y."/>
            <person name="Maeda R."/>
            <person name="Honda K."/>
            <person name="Sakurai N."/>
            <person name="Takahashi Y."/>
            <person name="Watada M."/>
            <person name="Katoh T."/>
            <person name="Gotoh A."/>
            <person name="Gotoh Y."/>
            <person name="Taniguchi I."/>
            <person name="Nakamura K."/>
            <person name="Hayashi T."/>
            <person name="Katayama T."/>
            <person name="Uemura T."/>
            <person name="Hattori Y."/>
        </authorList>
    </citation>
    <scope>NUCLEOTIDE SEQUENCE [LARGE SCALE GENOMIC DNA]</scope>
    <source>
        <strain evidence="9 10">SB-73</strain>
    </source>
</reference>
<feature type="domain" description="Major facilitator superfamily (MFS) profile" evidence="8">
    <location>
        <begin position="73"/>
        <end position="504"/>
    </location>
</feature>
<accession>A0AAV5RP25</accession>
<comment type="caution">
    <text evidence="9">The sequence shown here is derived from an EMBL/GenBank/DDBJ whole genome shotgun (WGS) entry which is preliminary data.</text>
</comment>
<gene>
    <name evidence="9" type="ORF">DASB73_038760</name>
</gene>
<dbReference type="FunFam" id="1.20.1250.20:FF:000011">
    <property type="entry name" value="MFS multidrug transporter, putative"/>
    <property type="match status" value="1"/>
</dbReference>
<feature type="transmembrane region" description="Helical" evidence="7">
    <location>
        <begin position="197"/>
        <end position="219"/>
    </location>
</feature>
<dbReference type="GO" id="GO:0005886">
    <property type="term" value="C:plasma membrane"/>
    <property type="evidence" value="ECO:0007669"/>
    <property type="project" value="TreeGrafter"/>
</dbReference>
<dbReference type="InterPro" id="IPR020846">
    <property type="entry name" value="MFS_dom"/>
</dbReference>
<dbReference type="EMBL" id="BTGC01000008">
    <property type="protein sequence ID" value="GMM52913.1"/>
    <property type="molecule type" value="Genomic_DNA"/>
</dbReference>
<dbReference type="Proteomes" id="UP001362899">
    <property type="component" value="Unassembled WGS sequence"/>
</dbReference>
<dbReference type="Gene3D" id="1.20.1250.20">
    <property type="entry name" value="MFS general substrate transporter like domains"/>
    <property type="match status" value="1"/>
</dbReference>
<evidence type="ECO:0000256" key="2">
    <source>
        <dbReference type="ARBA" id="ARBA00022448"/>
    </source>
</evidence>
<feature type="transmembrane region" description="Helical" evidence="7">
    <location>
        <begin position="440"/>
        <end position="465"/>
    </location>
</feature>
<keyword evidence="5 7" id="KW-0472">Membrane</keyword>
<dbReference type="PANTHER" id="PTHR23502">
    <property type="entry name" value="MAJOR FACILITATOR SUPERFAMILY"/>
    <property type="match status" value="1"/>
</dbReference>
<organism evidence="9 10">
    <name type="scientific">Starmerella bacillaris</name>
    <name type="common">Yeast</name>
    <name type="synonym">Candida zemplinina</name>
    <dbReference type="NCBI Taxonomy" id="1247836"/>
    <lineage>
        <taxon>Eukaryota</taxon>
        <taxon>Fungi</taxon>
        <taxon>Dikarya</taxon>
        <taxon>Ascomycota</taxon>
        <taxon>Saccharomycotina</taxon>
        <taxon>Dipodascomycetes</taxon>
        <taxon>Dipodascales</taxon>
        <taxon>Trichomonascaceae</taxon>
        <taxon>Starmerella</taxon>
    </lineage>
</organism>
<dbReference type="Pfam" id="PF07690">
    <property type="entry name" value="MFS_1"/>
    <property type="match status" value="1"/>
</dbReference>
<protein>
    <submittedName>
        <fullName evidence="9">Spermine transporter</fullName>
    </submittedName>
</protein>